<evidence type="ECO:0000313" key="1">
    <source>
        <dbReference type="EMBL" id="KAI4810287.1"/>
    </source>
</evidence>
<evidence type="ECO:0000313" key="2">
    <source>
        <dbReference type="Proteomes" id="UP001057452"/>
    </source>
</evidence>
<gene>
    <name evidence="1" type="ORF">KUCAC02_019126</name>
</gene>
<organism evidence="1 2">
    <name type="scientific">Chaenocephalus aceratus</name>
    <name type="common">Blackfin icefish</name>
    <name type="synonym">Chaenichthys aceratus</name>
    <dbReference type="NCBI Taxonomy" id="36190"/>
    <lineage>
        <taxon>Eukaryota</taxon>
        <taxon>Metazoa</taxon>
        <taxon>Chordata</taxon>
        <taxon>Craniata</taxon>
        <taxon>Vertebrata</taxon>
        <taxon>Euteleostomi</taxon>
        <taxon>Actinopterygii</taxon>
        <taxon>Neopterygii</taxon>
        <taxon>Teleostei</taxon>
        <taxon>Neoteleostei</taxon>
        <taxon>Acanthomorphata</taxon>
        <taxon>Eupercaria</taxon>
        <taxon>Perciformes</taxon>
        <taxon>Notothenioidei</taxon>
        <taxon>Channichthyidae</taxon>
        <taxon>Chaenocephalus</taxon>
    </lineage>
</organism>
<protein>
    <submittedName>
        <fullName evidence="1">Uncharacterized protein</fullName>
    </submittedName>
</protein>
<sequence length="134" mass="14263">LASNLSASALVFTATAAREQIYYQLSNSDRLSGRQTLGVLEVQKGLPIASQQMPGHAVSPTQRAFEISSLVNSCLAEARREQRFTDLSKLSVSSLLTRTLPGSCVWNKAPLCVLLSGVSLQNAAATEAIGKTEV</sequence>
<reference evidence="1" key="1">
    <citation type="submission" date="2022-05" db="EMBL/GenBank/DDBJ databases">
        <title>Chromosome-level genome of Chaenocephalus aceratus.</title>
        <authorList>
            <person name="Park H."/>
        </authorList>
    </citation>
    <scope>NUCLEOTIDE SEQUENCE</scope>
    <source>
        <strain evidence="1">KU_202001</strain>
    </source>
</reference>
<feature type="non-terminal residue" evidence="1">
    <location>
        <position position="134"/>
    </location>
</feature>
<comment type="caution">
    <text evidence="1">The sequence shown here is derived from an EMBL/GenBank/DDBJ whole genome shotgun (WGS) entry which is preliminary data.</text>
</comment>
<dbReference type="Proteomes" id="UP001057452">
    <property type="component" value="Chromosome 17"/>
</dbReference>
<proteinExistence type="predicted"/>
<dbReference type="EMBL" id="CM043801">
    <property type="protein sequence ID" value="KAI4810287.1"/>
    <property type="molecule type" value="Genomic_DNA"/>
</dbReference>
<accession>A0ACB9WC45</accession>
<name>A0ACB9WC45_CHAAC</name>
<feature type="non-terminal residue" evidence="1">
    <location>
        <position position="1"/>
    </location>
</feature>
<keyword evidence="2" id="KW-1185">Reference proteome</keyword>